<keyword evidence="2" id="KW-1185">Reference proteome</keyword>
<dbReference type="AlphaFoldDB" id="A0AAV7WM51"/>
<dbReference type="EMBL" id="JANPWB010000001">
    <property type="protein sequence ID" value="KAJ1214229.1"/>
    <property type="molecule type" value="Genomic_DNA"/>
</dbReference>
<evidence type="ECO:0000313" key="2">
    <source>
        <dbReference type="Proteomes" id="UP001066276"/>
    </source>
</evidence>
<sequence length="152" mass="17418">MEWDAFKVIIRGLFLAESMGVRFSIHQQLGMIEPCLTDTELERPGPPDLQQRLIATKEQVEEHTGPLRSFDFKAYTEQAHAKRDIASRLLAWLANPVRRGTLMVELVTPAQTSLYSQADISTCFTSYYKSLYVSNLPCRQSSPTLLWRRLKV</sequence>
<dbReference type="Proteomes" id="UP001066276">
    <property type="component" value="Chromosome 1_1"/>
</dbReference>
<protein>
    <submittedName>
        <fullName evidence="1">Uncharacterized protein</fullName>
    </submittedName>
</protein>
<reference evidence="1" key="1">
    <citation type="journal article" date="2022" name="bioRxiv">
        <title>Sequencing and chromosome-scale assembly of the giantPleurodeles waltlgenome.</title>
        <authorList>
            <person name="Brown T."/>
            <person name="Elewa A."/>
            <person name="Iarovenko S."/>
            <person name="Subramanian E."/>
            <person name="Araus A.J."/>
            <person name="Petzold A."/>
            <person name="Susuki M."/>
            <person name="Suzuki K.-i.T."/>
            <person name="Hayashi T."/>
            <person name="Toyoda A."/>
            <person name="Oliveira C."/>
            <person name="Osipova E."/>
            <person name="Leigh N.D."/>
            <person name="Simon A."/>
            <person name="Yun M.H."/>
        </authorList>
    </citation>
    <scope>NUCLEOTIDE SEQUENCE</scope>
    <source>
        <strain evidence="1">20211129_DDA</strain>
        <tissue evidence="1">Liver</tissue>
    </source>
</reference>
<proteinExistence type="predicted"/>
<accession>A0AAV7WM51</accession>
<name>A0AAV7WM51_PLEWA</name>
<comment type="caution">
    <text evidence="1">The sequence shown here is derived from an EMBL/GenBank/DDBJ whole genome shotgun (WGS) entry which is preliminary data.</text>
</comment>
<gene>
    <name evidence="1" type="ORF">NDU88_001854</name>
</gene>
<organism evidence="1 2">
    <name type="scientific">Pleurodeles waltl</name>
    <name type="common">Iberian ribbed newt</name>
    <dbReference type="NCBI Taxonomy" id="8319"/>
    <lineage>
        <taxon>Eukaryota</taxon>
        <taxon>Metazoa</taxon>
        <taxon>Chordata</taxon>
        <taxon>Craniata</taxon>
        <taxon>Vertebrata</taxon>
        <taxon>Euteleostomi</taxon>
        <taxon>Amphibia</taxon>
        <taxon>Batrachia</taxon>
        <taxon>Caudata</taxon>
        <taxon>Salamandroidea</taxon>
        <taxon>Salamandridae</taxon>
        <taxon>Pleurodelinae</taxon>
        <taxon>Pleurodeles</taxon>
    </lineage>
</organism>
<evidence type="ECO:0000313" key="1">
    <source>
        <dbReference type="EMBL" id="KAJ1214229.1"/>
    </source>
</evidence>